<evidence type="ECO:0000256" key="1">
    <source>
        <dbReference type="ARBA" id="ARBA00023125"/>
    </source>
</evidence>
<comment type="caution">
    <text evidence="4">The sequence shown here is derived from an EMBL/GenBank/DDBJ whole genome shotgun (WGS) entry which is preliminary data.</text>
</comment>
<evidence type="ECO:0000313" key="4">
    <source>
        <dbReference type="EMBL" id="MXP76318.1"/>
    </source>
</evidence>
<dbReference type="SMART" id="SM00530">
    <property type="entry name" value="HTH_XRE"/>
    <property type="match status" value="1"/>
</dbReference>
<evidence type="ECO:0000256" key="2">
    <source>
        <dbReference type="SAM" id="Phobius"/>
    </source>
</evidence>
<organism evidence="4 5">
    <name type="scientific">Sporofaciens musculi</name>
    <dbReference type="NCBI Taxonomy" id="2681861"/>
    <lineage>
        <taxon>Bacteria</taxon>
        <taxon>Bacillati</taxon>
        <taxon>Bacillota</taxon>
        <taxon>Clostridia</taxon>
        <taxon>Lachnospirales</taxon>
        <taxon>Lachnospiraceae</taxon>
        <taxon>Sporofaciens</taxon>
    </lineage>
</organism>
<proteinExistence type="predicted"/>
<dbReference type="Proteomes" id="UP000460412">
    <property type="component" value="Unassembled WGS sequence"/>
</dbReference>
<feature type="transmembrane region" description="Helical" evidence="2">
    <location>
        <begin position="94"/>
        <end position="112"/>
    </location>
</feature>
<feature type="transmembrane region" description="Helical" evidence="2">
    <location>
        <begin position="118"/>
        <end position="140"/>
    </location>
</feature>
<dbReference type="SUPFAM" id="SSF47413">
    <property type="entry name" value="lambda repressor-like DNA-binding domains"/>
    <property type="match status" value="1"/>
</dbReference>
<keyword evidence="2" id="KW-0472">Membrane</keyword>
<accession>A0A7X3SJ67</accession>
<keyword evidence="2" id="KW-0812">Transmembrane</keyword>
<evidence type="ECO:0000313" key="5">
    <source>
        <dbReference type="Proteomes" id="UP000460412"/>
    </source>
</evidence>
<dbReference type="RefSeq" id="WP_159751464.1">
    <property type="nucleotide sequence ID" value="NZ_CASSPE010000154.1"/>
</dbReference>
<evidence type="ECO:0000259" key="3">
    <source>
        <dbReference type="PROSITE" id="PS50943"/>
    </source>
</evidence>
<dbReference type="Pfam" id="PF01381">
    <property type="entry name" value="HTH_3"/>
    <property type="match status" value="1"/>
</dbReference>
<gene>
    <name evidence="4" type="ORF">GN277_13220</name>
</gene>
<dbReference type="GO" id="GO:0003677">
    <property type="term" value="F:DNA binding"/>
    <property type="evidence" value="ECO:0007669"/>
    <property type="project" value="UniProtKB-KW"/>
</dbReference>
<keyword evidence="1" id="KW-0238">DNA-binding</keyword>
<dbReference type="CDD" id="cd00093">
    <property type="entry name" value="HTH_XRE"/>
    <property type="match status" value="1"/>
</dbReference>
<dbReference type="PANTHER" id="PTHR46558:SF13">
    <property type="entry name" value="HTH-TYPE TRANSCRIPTIONAL REGULATOR IMMR"/>
    <property type="match status" value="1"/>
</dbReference>
<protein>
    <submittedName>
        <fullName evidence="4">Helix-turn-helix domain-containing protein</fullName>
    </submittedName>
</protein>
<dbReference type="InterPro" id="IPR010982">
    <property type="entry name" value="Lambda_DNA-bd_dom_sf"/>
</dbReference>
<dbReference type="EMBL" id="WUQX01000001">
    <property type="protein sequence ID" value="MXP76318.1"/>
    <property type="molecule type" value="Genomic_DNA"/>
</dbReference>
<keyword evidence="2" id="KW-1133">Transmembrane helix</keyword>
<dbReference type="Gene3D" id="1.10.260.40">
    <property type="entry name" value="lambda repressor-like DNA-binding domains"/>
    <property type="match status" value="1"/>
</dbReference>
<reference evidence="4 5" key="1">
    <citation type="submission" date="2019-12" db="EMBL/GenBank/DDBJ databases">
        <title>Sporaefaciens musculi gen. nov., sp. nov., a novel bacterium isolated from the caecum of an obese mouse.</title>
        <authorList>
            <person name="Rasmussen T.S."/>
            <person name="Streidl T."/>
            <person name="Hitch T.C.A."/>
            <person name="Wortmann E."/>
            <person name="Deptula P."/>
            <person name="Hansen M."/>
            <person name="Nielsen D.S."/>
            <person name="Clavel T."/>
            <person name="Vogensen F.K."/>
        </authorList>
    </citation>
    <scope>NUCLEOTIDE SEQUENCE [LARGE SCALE GENOMIC DNA]</scope>
    <source>
        <strain evidence="4 5">WCA-9-b2</strain>
    </source>
</reference>
<dbReference type="PROSITE" id="PS50943">
    <property type="entry name" value="HTH_CROC1"/>
    <property type="match status" value="1"/>
</dbReference>
<feature type="domain" description="HTH cro/C1-type" evidence="3">
    <location>
        <begin position="7"/>
        <end position="61"/>
    </location>
</feature>
<dbReference type="AlphaFoldDB" id="A0A7X3SJ67"/>
<keyword evidence="5" id="KW-1185">Reference proteome</keyword>
<dbReference type="PANTHER" id="PTHR46558">
    <property type="entry name" value="TRACRIPTIONAL REGULATORY PROTEIN-RELATED-RELATED"/>
    <property type="match status" value="1"/>
</dbReference>
<name>A0A7X3SJ67_9FIRM</name>
<dbReference type="InterPro" id="IPR001387">
    <property type="entry name" value="Cro/C1-type_HTH"/>
</dbReference>
<sequence length="146" mass="17143">MALGENIRKLREKANLTQQQLAERLYVSRQTVSRWESGVRCPDLITAKKLAMELDISLDELISDEEVKNIPENMYFWRGPEWEKKRKLKEYKKGLYRLLDVVSSIFLVFMIFQMKTEVPIWCTLMVGGIVGVIWLLIFAVDRKMGE</sequence>